<dbReference type="GO" id="GO:0051539">
    <property type="term" value="F:4 iron, 4 sulfur cluster binding"/>
    <property type="evidence" value="ECO:0007669"/>
    <property type="project" value="InterPro"/>
</dbReference>
<dbReference type="CDD" id="cd00056">
    <property type="entry name" value="ENDO3c"/>
    <property type="match status" value="1"/>
</dbReference>
<keyword evidence="8" id="KW-0234">DNA repair</keyword>
<keyword evidence="3" id="KW-0479">Metal-binding</keyword>
<keyword evidence="4" id="KW-0227">DNA damage</keyword>
<dbReference type="GO" id="GO:0141166">
    <property type="term" value="P:chromosomal 5-methylcytosine DNA demethylation pathway"/>
    <property type="evidence" value="ECO:0007669"/>
    <property type="project" value="InterPro"/>
</dbReference>
<dbReference type="InterPro" id="IPR003265">
    <property type="entry name" value="HhH-GPD_domain"/>
</dbReference>
<dbReference type="GO" id="GO:0006284">
    <property type="term" value="P:base-excision repair"/>
    <property type="evidence" value="ECO:0007669"/>
    <property type="project" value="InterPro"/>
</dbReference>
<comment type="cofactor">
    <cofactor evidence="1">
        <name>[4Fe-4S] cluster</name>
        <dbReference type="ChEBI" id="CHEBI:49883"/>
    </cofactor>
</comment>
<evidence type="ECO:0000256" key="10">
    <source>
        <dbReference type="SAM" id="MobiDB-lite"/>
    </source>
</evidence>
<proteinExistence type="inferred from homology"/>
<evidence type="ECO:0000256" key="8">
    <source>
        <dbReference type="ARBA" id="ARBA00023204"/>
    </source>
</evidence>
<dbReference type="GO" id="GO:0035514">
    <property type="term" value="F:DNA demethylase activity"/>
    <property type="evidence" value="ECO:0007669"/>
    <property type="project" value="InterPro"/>
</dbReference>
<dbReference type="InterPro" id="IPR044811">
    <property type="entry name" value="DME/ROS1"/>
</dbReference>
<accession>A0AAV1DQJ1</accession>
<comment type="similarity">
    <text evidence="2">Belongs to the Nth/MutY family.</text>
</comment>
<dbReference type="PROSITE" id="PS00764">
    <property type="entry name" value="ENDONUCLEASE_III_1"/>
    <property type="match status" value="1"/>
</dbReference>
<keyword evidence="6" id="KW-0408">Iron</keyword>
<dbReference type="Gene3D" id="1.10.1670.10">
    <property type="entry name" value="Helix-hairpin-Helix base-excision DNA repair enzymes (C-terminal)"/>
    <property type="match status" value="1"/>
</dbReference>
<dbReference type="GO" id="GO:0019104">
    <property type="term" value="F:DNA N-glycosylase activity"/>
    <property type="evidence" value="ECO:0007669"/>
    <property type="project" value="InterPro"/>
</dbReference>
<evidence type="ECO:0000256" key="7">
    <source>
        <dbReference type="ARBA" id="ARBA00023014"/>
    </source>
</evidence>
<dbReference type="SUPFAM" id="SSF48150">
    <property type="entry name" value="DNA-glycosylase"/>
    <property type="match status" value="1"/>
</dbReference>
<evidence type="ECO:0000256" key="2">
    <source>
        <dbReference type="ARBA" id="ARBA00008343"/>
    </source>
</evidence>
<evidence type="ECO:0000313" key="12">
    <source>
        <dbReference type="Proteomes" id="UP001161247"/>
    </source>
</evidence>
<evidence type="ECO:0000256" key="1">
    <source>
        <dbReference type="ARBA" id="ARBA00001966"/>
    </source>
</evidence>
<evidence type="ECO:0000313" key="11">
    <source>
        <dbReference type="EMBL" id="CAI9109154.1"/>
    </source>
</evidence>
<dbReference type="PANTHER" id="PTHR46213">
    <property type="entry name" value="TRANSCRIPTIONAL ACTIVATOR DEMETER"/>
    <property type="match status" value="1"/>
</dbReference>
<evidence type="ECO:0000256" key="3">
    <source>
        <dbReference type="ARBA" id="ARBA00022723"/>
    </source>
</evidence>
<organism evidence="11 12">
    <name type="scientific">Oldenlandia corymbosa var. corymbosa</name>
    <dbReference type="NCBI Taxonomy" id="529605"/>
    <lineage>
        <taxon>Eukaryota</taxon>
        <taxon>Viridiplantae</taxon>
        <taxon>Streptophyta</taxon>
        <taxon>Embryophyta</taxon>
        <taxon>Tracheophyta</taxon>
        <taxon>Spermatophyta</taxon>
        <taxon>Magnoliopsida</taxon>
        <taxon>eudicotyledons</taxon>
        <taxon>Gunneridae</taxon>
        <taxon>Pentapetalae</taxon>
        <taxon>asterids</taxon>
        <taxon>lamiids</taxon>
        <taxon>Gentianales</taxon>
        <taxon>Rubiaceae</taxon>
        <taxon>Rubioideae</taxon>
        <taxon>Spermacoceae</taxon>
        <taxon>Hedyotis-Oldenlandia complex</taxon>
        <taxon>Oldenlandia</taxon>
    </lineage>
</organism>
<dbReference type="GO" id="GO:0046872">
    <property type="term" value="F:metal ion binding"/>
    <property type="evidence" value="ECO:0007669"/>
    <property type="project" value="UniProtKB-KW"/>
</dbReference>
<keyword evidence="7" id="KW-0411">Iron-sulfur</keyword>
<evidence type="ECO:0000256" key="9">
    <source>
        <dbReference type="ARBA" id="ARBA00023295"/>
    </source>
</evidence>
<keyword evidence="9" id="KW-0326">Glycosidase</keyword>
<feature type="region of interest" description="Disordered" evidence="10">
    <location>
        <begin position="1"/>
        <end position="67"/>
    </location>
</feature>
<feature type="compositionally biased region" description="Basic residues" evidence="10">
    <location>
        <begin position="41"/>
        <end position="54"/>
    </location>
</feature>
<dbReference type="InterPro" id="IPR004035">
    <property type="entry name" value="Endouclease-III_FeS-bd_BS"/>
</dbReference>
<dbReference type="InterPro" id="IPR003651">
    <property type="entry name" value="Endonuclease3_FeS-loop_motif"/>
</dbReference>
<name>A0AAV1DQJ1_OLDCO</name>
<feature type="compositionally biased region" description="Basic residues" evidence="10">
    <location>
        <begin position="22"/>
        <end position="31"/>
    </location>
</feature>
<reference evidence="11" key="1">
    <citation type="submission" date="2023-03" db="EMBL/GenBank/DDBJ databases">
        <authorList>
            <person name="Julca I."/>
        </authorList>
    </citation>
    <scope>NUCLEOTIDE SEQUENCE</scope>
</reference>
<sequence length="1112" mass="127043">MEDLNYTPPKKRKEIGIDLNKKPRKRRRLGFRPRIYDATKPKKIPTKKVVKARVPRSDKKPKLSCPKKLSEENSIGEIVSGNDSTELVFDSSTPSTWALEPLSLHRPTSDKLIDIEVSSCRRALNFDLETPIKDEEVTNNGRIVQRITHTYHRRKSKGCGEISVFNMLINILGSKDEDFGSSAGMKKVLEEYKEDMQCWIPLLEGFPKGLKKMRTKRNKRCFLPNLAKAVKLYNGYKVLTKKRSDRQRSSIYKHPALPTVAGKVRGKKPKSLKKMNDLTSEINLVSSASEQNLVSEIETVSNLTLKIDEAANLTSEIDTVSMDFPPLLNLFEVPIIPTATALSLPTTKSFIISSQENKDQVVVDDRLVTFNNQIQQHNNVKDANWLVMQQQYVEDANSVMVQQPFTQYCAKEYSPRSEVVREETDVEFIVKKLQSLHIMDINMQDFYQKTHYDLVPYQKTRELVPVKIKRRKKRKPIPKVNLDDETLRVWDILMGNNKNAPTREDDEEKEEYWERERQVFSRRVDAFISCMHLVQGNRKFSRWKGSVVDSVVGVYLTQNVSDNLSSTAYMSLASKFPLSEYDQNNSNNGVEHIVTSQESSGDYFVTEEFTLSQESTGSNDVFERLTSSGVDKTQASNIQEYDTYQMIEENRGTFSRDASENKVLNYMHDTGEISYSCSTYNEDDYSLKEKNVSSRSFDSNSNPQTIKGKLATMKGCLEENMMADSTTNSRKKNKKLEKKEMDWDEFREKYSTNEPRTIDTMDSVNWDEVRCAPVEKIAKSIAMRGQHNILAAKIKAFLDRVAKHFGNIDLECLRTAPPDVVKDFLLSIDGIGLKSAECVRLLALEHHAFPVDTNVGRIVTRLGWVPLQPLPGNLELDLLTQYPLVDAIQKYLWPRLCHLHQRILYVLHYQLITFGKVFCSKRNPKCGECPMRSSCRYYACKFARKNMCLPAPHPKSTVTTNNPCTPDQHHVTFPKIPPRNRSCPKLGFSSTSAEPIIEYPESPERECTEKLESNNVYVNSDSTIVVSPPKQLKNMETTLGDIEDMCHGSDNVDDEDIPTITLDTEEFKATVLQVLRDKGMHDLSKALVPITLKDSSPTRLKIKSRLWTGLQV</sequence>
<dbReference type="InterPro" id="IPR023170">
    <property type="entry name" value="HhH_base_excis_C"/>
</dbReference>
<evidence type="ECO:0000256" key="4">
    <source>
        <dbReference type="ARBA" id="ARBA00022763"/>
    </source>
</evidence>
<evidence type="ECO:0000256" key="5">
    <source>
        <dbReference type="ARBA" id="ARBA00022801"/>
    </source>
</evidence>
<dbReference type="PANTHER" id="PTHR46213:SF13">
    <property type="entry name" value="DEMETER-LIKE PROTEIN 2-RELATED"/>
    <property type="match status" value="1"/>
</dbReference>
<dbReference type="SMART" id="SM00525">
    <property type="entry name" value="FES"/>
    <property type="match status" value="1"/>
</dbReference>
<keyword evidence="12" id="KW-1185">Reference proteome</keyword>
<keyword evidence="5" id="KW-0378">Hydrolase</keyword>
<dbReference type="AlphaFoldDB" id="A0AAV1DQJ1"/>
<gene>
    <name evidence="11" type="ORF">OLC1_LOCUS17105</name>
</gene>
<dbReference type="InterPro" id="IPR011257">
    <property type="entry name" value="DNA_glycosylase"/>
</dbReference>
<dbReference type="EMBL" id="OX459123">
    <property type="protein sequence ID" value="CAI9109154.1"/>
    <property type="molecule type" value="Genomic_DNA"/>
</dbReference>
<protein>
    <submittedName>
        <fullName evidence="11">OLC1v1008919C1</fullName>
    </submittedName>
</protein>
<dbReference type="Proteomes" id="UP001161247">
    <property type="component" value="Chromosome 6"/>
</dbReference>
<evidence type="ECO:0000256" key="6">
    <source>
        <dbReference type="ARBA" id="ARBA00023004"/>
    </source>
</evidence>